<dbReference type="GO" id="GO:0005829">
    <property type="term" value="C:cytosol"/>
    <property type="evidence" value="ECO:0007669"/>
    <property type="project" value="TreeGrafter"/>
</dbReference>
<dbReference type="Proteomes" id="UP000238358">
    <property type="component" value="Chromosome"/>
</dbReference>
<evidence type="ECO:0000313" key="2">
    <source>
        <dbReference type="EMBL" id="NMK39983.1"/>
    </source>
</evidence>
<protein>
    <submittedName>
        <fullName evidence="1">HAD family hydrolase</fullName>
    </submittedName>
</protein>
<accession>A0A2S0M5H6</accession>
<dbReference type="EMBL" id="CP027569">
    <property type="protein sequence ID" value="AVO26693.1"/>
    <property type="molecule type" value="Genomic_DNA"/>
</dbReference>
<evidence type="ECO:0000313" key="3">
    <source>
        <dbReference type="Proteomes" id="UP000238358"/>
    </source>
</evidence>
<evidence type="ECO:0000313" key="1">
    <source>
        <dbReference type="EMBL" id="AVO26693.1"/>
    </source>
</evidence>
<dbReference type="GO" id="GO:0006281">
    <property type="term" value="P:DNA repair"/>
    <property type="evidence" value="ECO:0007669"/>
    <property type="project" value="TreeGrafter"/>
</dbReference>
<dbReference type="InterPro" id="IPR023214">
    <property type="entry name" value="HAD_sf"/>
</dbReference>
<dbReference type="InterPro" id="IPR050155">
    <property type="entry name" value="HAD-like_hydrolase_sf"/>
</dbReference>
<dbReference type="PANTHER" id="PTHR43434:SF1">
    <property type="entry name" value="PHOSPHOGLYCOLATE PHOSPHATASE"/>
    <property type="match status" value="1"/>
</dbReference>
<dbReference type="Gene3D" id="3.40.50.1000">
    <property type="entry name" value="HAD superfamily/HAD-like"/>
    <property type="match status" value="1"/>
</dbReference>
<evidence type="ECO:0000313" key="4">
    <source>
        <dbReference type="Proteomes" id="UP000536773"/>
    </source>
</evidence>
<dbReference type="InterPro" id="IPR023198">
    <property type="entry name" value="PGP-like_dom2"/>
</dbReference>
<dbReference type="Gene3D" id="1.10.150.240">
    <property type="entry name" value="Putative phosphatase, domain 2"/>
    <property type="match status" value="1"/>
</dbReference>
<dbReference type="AlphaFoldDB" id="A0A2S0M5H6"/>
<dbReference type="RefSeq" id="WP_027895018.1">
    <property type="nucleotide sequence ID" value="NZ_CALDUZ010000012.1"/>
</dbReference>
<keyword evidence="1" id="KW-0378">Hydrolase</keyword>
<organism evidence="1 3">
    <name type="scientific">Megasphaera elsdenii</name>
    <dbReference type="NCBI Taxonomy" id="907"/>
    <lineage>
        <taxon>Bacteria</taxon>
        <taxon>Bacillati</taxon>
        <taxon>Bacillota</taxon>
        <taxon>Negativicutes</taxon>
        <taxon>Veillonellales</taxon>
        <taxon>Veillonellaceae</taxon>
        <taxon>Megasphaera</taxon>
    </lineage>
</organism>
<dbReference type="SFLD" id="SFLDG01129">
    <property type="entry name" value="C1.5:_HAD__Beta-PGM__Phosphata"/>
    <property type="match status" value="1"/>
</dbReference>
<dbReference type="PANTHER" id="PTHR43434">
    <property type="entry name" value="PHOSPHOGLYCOLATE PHOSPHATASE"/>
    <property type="match status" value="1"/>
</dbReference>
<reference evidence="2 4" key="2">
    <citation type="submission" date="2020-04" db="EMBL/GenBank/DDBJ databases">
        <authorList>
            <person name="Hitch T.C.A."/>
            <person name="Wylensek D."/>
            <person name="Clavel T."/>
        </authorList>
    </citation>
    <scope>NUCLEOTIDE SEQUENCE [LARGE SCALE GENOMIC DNA]</scope>
    <source>
        <strain evidence="2 4">WCA-386-APC-2A</strain>
    </source>
</reference>
<dbReference type="SUPFAM" id="SSF56784">
    <property type="entry name" value="HAD-like"/>
    <property type="match status" value="1"/>
</dbReference>
<dbReference type="InterPro" id="IPR006439">
    <property type="entry name" value="HAD-SF_hydro_IA"/>
</dbReference>
<dbReference type="EMBL" id="JABBJH010000028">
    <property type="protein sequence ID" value="NMK39983.1"/>
    <property type="molecule type" value="Genomic_DNA"/>
</dbReference>
<dbReference type="SFLD" id="SFLDS00003">
    <property type="entry name" value="Haloacid_Dehalogenase"/>
    <property type="match status" value="1"/>
</dbReference>
<reference evidence="1 3" key="1">
    <citation type="journal article" date="2018" name="Genome Announc.">
        <title>Complete genomes of two Megasphaera elsdenii strains, NCIMB 702410 and ATCC 25940.</title>
        <authorList>
            <person name="Hatmaker E.A."/>
            <person name="O'Dell K."/>
            <person name="Riley L.A."/>
            <person name="Klingeman D.M."/>
            <person name="Guss A.M."/>
        </authorList>
    </citation>
    <scope>NUCLEOTIDE SEQUENCE [LARGE SCALE GENOMIC DNA]</scope>
    <source>
        <strain evidence="1 3">NCIMB702410</strain>
    </source>
</reference>
<gene>
    <name evidence="1" type="ORF">C6Y28_03165</name>
    <name evidence="2" type="ORF">HG933_11530</name>
</gene>
<dbReference type="OrthoDB" id="9807630at2"/>
<dbReference type="NCBIfam" id="TIGR01549">
    <property type="entry name" value="HAD-SF-IA-v1"/>
    <property type="match status" value="1"/>
</dbReference>
<dbReference type="Proteomes" id="UP000536773">
    <property type="component" value="Unassembled WGS sequence"/>
</dbReference>
<proteinExistence type="predicted"/>
<sequence length="214" mass="23572">MYKAYVFDFDYTLANSEKGIVMCFQLLFEAEGYDGIPEEAIRRTIGMTMYDAMASLTGETDPARIQALTTEYKVRFSDKYMTANTHLYPQTLPTLRALKESGALCCIVSTKTRSRIGETLRKYQMESLIDLVVGMEDVAQAKPAPDGINAVCRHFGLDKKDVLYIGDNTIDAKAAQNAGVAFAAVTTGTTTSQEFAPLPHVAIMKDLSEILTIP</sequence>
<dbReference type="Pfam" id="PF13419">
    <property type="entry name" value="HAD_2"/>
    <property type="match status" value="1"/>
</dbReference>
<dbReference type="InterPro" id="IPR041492">
    <property type="entry name" value="HAD_2"/>
</dbReference>
<dbReference type="InterPro" id="IPR036412">
    <property type="entry name" value="HAD-like_sf"/>
</dbReference>
<dbReference type="GO" id="GO:0008967">
    <property type="term" value="F:phosphoglycolate phosphatase activity"/>
    <property type="evidence" value="ECO:0007669"/>
    <property type="project" value="TreeGrafter"/>
</dbReference>
<name>A0A2S0M5H6_MEGEL</name>